<keyword evidence="3" id="KW-1185">Reference proteome</keyword>
<evidence type="ECO:0000256" key="1">
    <source>
        <dbReference type="SAM" id="SignalP"/>
    </source>
</evidence>
<organism evidence="2 3">
    <name type="scientific">Paspalum notatum var. saurae</name>
    <dbReference type="NCBI Taxonomy" id="547442"/>
    <lineage>
        <taxon>Eukaryota</taxon>
        <taxon>Viridiplantae</taxon>
        <taxon>Streptophyta</taxon>
        <taxon>Embryophyta</taxon>
        <taxon>Tracheophyta</taxon>
        <taxon>Spermatophyta</taxon>
        <taxon>Magnoliopsida</taxon>
        <taxon>Liliopsida</taxon>
        <taxon>Poales</taxon>
        <taxon>Poaceae</taxon>
        <taxon>PACMAD clade</taxon>
        <taxon>Panicoideae</taxon>
        <taxon>Andropogonodae</taxon>
        <taxon>Paspaleae</taxon>
        <taxon>Paspalinae</taxon>
        <taxon>Paspalum</taxon>
    </lineage>
</organism>
<keyword evidence="1" id="KW-0732">Signal</keyword>
<protein>
    <submittedName>
        <fullName evidence="2">Uncharacterized protein</fullName>
    </submittedName>
</protein>
<feature type="chain" id="PRO_5042891787" evidence="1">
    <location>
        <begin position="20"/>
        <end position="109"/>
    </location>
</feature>
<evidence type="ECO:0000313" key="2">
    <source>
        <dbReference type="EMBL" id="WVZ65039.1"/>
    </source>
</evidence>
<dbReference type="AlphaFoldDB" id="A0AAQ3T1L8"/>
<feature type="signal peptide" evidence="1">
    <location>
        <begin position="1"/>
        <end position="19"/>
    </location>
</feature>
<accession>A0AAQ3T1L8</accession>
<proteinExistence type="predicted"/>
<reference evidence="2 3" key="1">
    <citation type="submission" date="2024-02" db="EMBL/GenBank/DDBJ databases">
        <title>High-quality chromosome-scale genome assembly of Pensacola bahiagrass (Paspalum notatum Flugge var. saurae).</title>
        <authorList>
            <person name="Vega J.M."/>
            <person name="Podio M."/>
            <person name="Orjuela J."/>
            <person name="Siena L.A."/>
            <person name="Pessino S.C."/>
            <person name="Combes M.C."/>
            <person name="Mariac C."/>
            <person name="Albertini E."/>
            <person name="Pupilli F."/>
            <person name="Ortiz J.P.A."/>
            <person name="Leblanc O."/>
        </authorList>
    </citation>
    <scope>NUCLEOTIDE SEQUENCE [LARGE SCALE GENOMIC DNA]</scope>
    <source>
        <strain evidence="2">R1</strain>
        <tissue evidence="2">Leaf</tissue>
    </source>
</reference>
<dbReference type="Proteomes" id="UP001341281">
    <property type="component" value="Chromosome 03"/>
</dbReference>
<name>A0AAQ3T1L8_PASNO</name>
<evidence type="ECO:0000313" key="3">
    <source>
        <dbReference type="Proteomes" id="UP001341281"/>
    </source>
</evidence>
<gene>
    <name evidence="2" type="ORF">U9M48_014465</name>
</gene>
<sequence>MLAVAHEFFCLLFVSGDSAEDGGVDGCSQSDGVDFFSDRFRDARVSSCFLGLLGVGYCRLPWLEDLLGLLVLPWWPPVVLCFYSLLKGEEESFFIWQEINKNIKSHVTA</sequence>
<dbReference type="EMBL" id="CP144747">
    <property type="protein sequence ID" value="WVZ65039.1"/>
    <property type="molecule type" value="Genomic_DNA"/>
</dbReference>